<keyword evidence="10" id="KW-1185">Reference proteome</keyword>
<dbReference type="Proteomes" id="UP000632535">
    <property type="component" value="Unassembled WGS sequence"/>
</dbReference>
<dbReference type="Pfam" id="PF01120">
    <property type="entry name" value="Alpha_L_fucos"/>
    <property type="match status" value="1"/>
</dbReference>
<evidence type="ECO:0000259" key="8">
    <source>
        <dbReference type="Pfam" id="PF01120"/>
    </source>
</evidence>
<evidence type="ECO:0000313" key="9">
    <source>
        <dbReference type="EMBL" id="GGI11616.1"/>
    </source>
</evidence>
<dbReference type="SMART" id="SM00812">
    <property type="entry name" value="Alpha_L_fucos"/>
    <property type="match status" value="1"/>
</dbReference>
<name>A0ABQ2BA32_9MICO</name>
<dbReference type="InterPro" id="IPR057739">
    <property type="entry name" value="Glyco_hydro_29_N"/>
</dbReference>
<proteinExistence type="inferred from homology"/>
<dbReference type="InterPro" id="IPR017853">
    <property type="entry name" value="GH"/>
</dbReference>
<accession>A0ABQ2BA32</accession>
<evidence type="ECO:0000256" key="5">
    <source>
        <dbReference type="ARBA" id="ARBA00022801"/>
    </source>
</evidence>
<evidence type="ECO:0000256" key="1">
    <source>
        <dbReference type="ARBA" id="ARBA00004071"/>
    </source>
</evidence>
<comment type="function">
    <text evidence="1">Alpha-L-fucosidase is responsible for hydrolyzing the alpha-1,6-linked fucose joined to the reducing-end N-acetylglucosamine of the carbohydrate moieties of glycoproteins.</text>
</comment>
<organism evidence="9 10">
    <name type="scientific">Isoptericola cucumis</name>
    <dbReference type="NCBI Taxonomy" id="1776856"/>
    <lineage>
        <taxon>Bacteria</taxon>
        <taxon>Bacillati</taxon>
        <taxon>Actinomycetota</taxon>
        <taxon>Actinomycetes</taxon>
        <taxon>Micrococcales</taxon>
        <taxon>Promicromonosporaceae</taxon>
        <taxon>Isoptericola</taxon>
    </lineage>
</organism>
<comment type="similarity">
    <text evidence="2">Belongs to the glycosyl hydrolase 29 family.</text>
</comment>
<comment type="caution">
    <text evidence="9">The sequence shown here is derived from an EMBL/GenBank/DDBJ whole genome shotgun (WGS) entry which is preliminary data.</text>
</comment>
<keyword evidence="4" id="KW-0732">Signal</keyword>
<sequence>MPLPHRPVPRPPAGPAEWFTETRFGLFVHFGPYSAAARHEWVMTNERMTVEEYARYVDVFDPDLFDARAIARAAKDAGMGYVVLTSKHHDGFGLWDSAVSDYTIARTRGRDLVAELAEAVRAEGLRLGLYHSVIDWHHPDFTVDHVHPRRDDAGAHALNDGRDMARYREYLHAQVRELLTGYGAVDYVFFDFTFAEDKDGWRGKYPEDWDAEALLALVRELQPQAVVNDRLGIPGDLVTPEQYQPDEPMRGPDGEPVVWEACQTLNGSWGYDRDNTDFKDPDLLVRMLVDTVAKDGNLLLNIGPDGRGAITPHDAASLAYVGEWMRLHRRSVVGAGSPDPELAAAIGPGLPPGVVVTQRDDRLYLHLFAWPFGHLHLRGIADRVRYVQLLHDGSELRSTRTDPDQKAWNTNPGGQPPGTLTLHLPTVRPDVAVPVVELFLDRA</sequence>
<dbReference type="EC" id="3.2.1.51" evidence="3"/>
<feature type="region of interest" description="Disordered" evidence="7">
    <location>
        <begin position="397"/>
        <end position="416"/>
    </location>
</feature>
<dbReference type="SUPFAM" id="SSF51445">
    <property type="entry name" value="(Trans)glycosidases"/>
    <property type="match status" value="1"/>
</dbReference>
<evidence type="ECO:0000256" key="7">
    <source>
        <dbReference type="SAM" id="MobiDB-lite"/>
    </source>
</evidence>
<evidence type="ECO:0000256" key="3">
    <source>
        <dbReference type="ARBA" id="ARBA00012662"/>
    </source>
</evidence>
<gene>
    <name evidence="9" type="ORF">GCM10007368_37080</name>
</gene>
<dbReference type="PANTHER" id="PTHR10030">
    <property type="entry name" value="ALPHA-L-FUCOSIDASE"/>
    <property type="match status" value="1"/>
</dbReference>
<dbReference type="PRINTS" id="PR00741">
    <property type="entry name" value="GLHYDRLASE29"/>
</dbReference>
<keyword evidence="6" id="KW-0326">Glycosidase</keyword>
<protein>
    <recommendedName>
        <fullName evidence="3">alpha-L-fucosidase</fullName>
        <ecNumber evidence="3">3.2.1.51</ecNumber>
    </recommendedName>
</protein>
<evidence type="ECO:0000256" key="4">
    <source>
        <dbReference type="ARBA" id="ARBA00022729"/>
    </source>
</evidence>
<dbReference type="PANTHER" id="PTHR10030:SF37">
    <property type="entry name" value="ALPHA-L-FUCOSIDASE-RELATED"/>
    <property type="match status" value="1"/>
</dbReference>
<dbReference type="RefSeq" id="WP_229738430.1">
    <property type="nucleotide sequence ID" value="NZ_BMDG01000016.1"/>
</dbReference>
<reference evidence="10" key="1">
    <citation type="journal article" date="2019" name="Int. J. Syst. Evol. Microbiol.">
        <title>The Global Catalogue of Microorganisms (GCM) 10K type strain sequencing project: providing services to taxonomists for standard genome sequencing and annotation.</title>
        <authorList>
            <consortium name="The Broad Institute Genomics Platform"/>
            <consortium name="The Broad Institute Genome Sequencing Center for Infectious Disease"/>
            <person name="Wu L."/>
            <person name="Ma J."/>
        </authorList>
    </citation>
    <scope>NUCLEOTIDE SEQUENCE [LARGE SCALE GENOMIC DNA]</scope>
    <source>
        <strain evidence="10">CCM 8653</strain>
    </source>
</reference>
<evidence type="ECO:0000256" key="6">
    <source>
        <dbReference type="ARBA" id="ARBA00023295"/>
    </source>
</evidence>
<dbReference type="PIRSF" id="PIRSF001092">
    <property type="entry name" value="Alpha-L-fucosidase"/>
    <property type="match status" value="1"/>
</dbReference>
<keyword evidence="5" id="KW-0378">Hydrolase</keyword>
<evidence type="ECO:0000313" key="10">
    <source>
        <dbReference type="Proteomes" id="UP000632535"/>
    </source>
</evidence>
<dbReference type="Gene3D" id="3.20.20.80">
    <property type="entry name" value="Glycosidases"/>
    <property type="match status" value="1"/>
</dbReference>
<dbReference type="InterPro" id="IPR016286">
    <property type="entry name" value="FUC_metazoa-typ"/>
</dbReference>
<dbReference type="EMBL" id="BMDG01000016">
    <property type="protein sequence ID" value="GGI11616.1"/>
    <property type="molecule type" value="Genomic_DNA"/>
</dbReference>
<feature type="domain" description="Glycoside hydrolase family 29 N-terminal" evidence="8">
    <location>
        <begin position="17"/>
        <end position="327"/>
    </location>
</feature>
<evidence type="ECO:0000256" key="2">
    <source>
        <dbReference type="ARBA" id="ARBA00007951"/>
    </source>
</evidence>
<dbReference type="InterPro" id="IPR000933">
    <property type="entry name" value="Glyco_hydro_29"/>
</dbReference>